<dbReference type="PANTHER" id="PTHR47572">
    <property type="entry name" value="LIPOPROTEIN-RELATED"/>
    <property type="match status" value="1"/>
</dbReference>
<dbReference type="InterPro" id="IPR005511">
    <property type="entry name" value="SMP-30"/>
</dbReference>
<evidence type="ECO:0000313" key="4">
    <source>
        <dbReference type="Proteomes" id="UP000596351"/>
    </source>
</evidence>
<dbReference type="InterPro" id="IPR011042">
    <property type="entry name" value="6-blade_b-propeller_TolB-like"/>
</dbReference>
<dbReference type="PRINTS" id="PR01790">
    <property type="entry name" value="SMP30FAMILY"/>
</dbReference>
<dbReference type="PANTHER" id="PTHR47572:SF4">
    <property type="entry name" value="LACTONASE DRP35"/>
    <property type="match status" value="1"/>
</dbReference>
<keyword evidence="1" id="KW-0378">Hydrolase</keyword>
<evidence type="ECO:0000313" key="3">
    <source>
        <dbReference type="EMBL" id="QRF54432.1"/>
    </source>
</evidence>
<evidence type="ECO:0000259" key="2">
    <source>
        <dbReference type="Pfam" id="PF08450"/>
    </source>
</evidence>
<dbReference type="Proteomes" id="UP000596351">
    <property type="component" value="Plasmid p1"/>
</dbReference>
<proteinExistence type="predicted"/>
<evidence type="ECO:0000256" key="1">
    <source>
        <dbReference type="ARBA" id="ARBA00022801"/>
    </source>
</evidence>
<sequence length="298" mass="33287">MRYTEWFEIIDPAFKSLILPNVHVDLLYTGGRWLEGPVYVPAARHLLFSDIPNNRVMRYDEVNDTVASFEAPSNFANGHTLDRQGRVIACEHLTRRLTRREHDGSLTILADRFERKRLNSPNDVIADSRGNIWFTDPSYGISTPYEGSRAKSEIESRNVYRLRPDGQLDAVVTDLVQPNGLALSPDEATLFVVDSGTMPARLMKYELSSEGSLNPGSLFSECSNGMYDGLRLDSAGYIWTSAGDGVHCLDHNGRVIGKILIPETVSNVCFGGPDRNRLYITATRNLYAVYLNATGLRP</sequence>
<keyword evidence="3" id="KW-0614">Plasmid</keyword>
<dbReference type="Gene3D" id="2.120.10.30">
    <property type="entry name" value="TolB, C-terminal domain"/>
    <property type="match status" value="1"/>
</dbReference>
<name>A0ABX7F1M2_9HYPH</name>
<dbReference type="RefSeq" id="WP_203020260.1">
    <property type="nucleotide sequence ID" value="NZ_CP032406.1"/>
</dbReference>
<keyword evidence="4" id="KW-1185">Reference proteome</keyword>
<organism evidence="3 4">
    <name type="scientific">Rhizobium rosettiformans</name>
    <dbReference type="NCBI Taxonomy" id="1368430"/>
    <lineage>
        <taxon>Bacteria</taxon>
        <taxon>Pseudomonadati</taxon>
        <taxon>Pseudomonadota</taxon>
        <taxon>Alphaproteobacteria</taxon>
        <taxon>Hyphomicrobiales</taxon>
        <taxon>Rhizobiaceae</taxon>
        <taxon>Rhizobium/Agrobacterium group</taxon>
        <taxon>Rhizobium</taxon>
    </lineage>
</organism>
<geneLocation type="plasmid" evidence="3 4">
    <name>p1</name>
</geneLocation>
<dbReference type="SUPFAM" id="SSF63829">
    <property type="entry name" value="Calcium-dependent phosphotriesterase"/>
    <property type="match status" value="1"/>
</dbReference>
<protein>
    <submittedName>
        <fullName evidence="3">SMP-30/gluconolactonase/LRE family protein</fullName>
    </submittedName>
</protein>
<gene>
    <name evidence="3" type="ORF">D4A92_23265</name>
</gene>
<reference evidence="3 4" key="1">
    <citation type="submission" date="2018-09" db="EMBL/GenBank/DDBJ databases">
        <title>Rhizobium sp. MAE2-X.</title>
        <authorList>
            <person name="Lee Y."/>
            <person name="Jeon C.O."/>
        </authorList>
    </citation>
    <scope>NUCLEOTIDE SEQUENCE [LARGE SCALE GENOMIC DNA]</scope>
    <source>
        <strain evidence="3 4">MAE2-X</strain>
        <plasmid evidence="3 4">p1</plasmid>
    </source>
</reference>
<feature type="domain" description="SMP-30/Gluconolactonase/LRE-like region" evidence="2">
    <location>
        <begin position="35"/>
        <end position="283"/>
    </location>
</feature>
<dbReference type="Pfam" id="PF08450">
    <property type="entry name" value="SGL"/>
    <property type="match status" value="1"/>
</dbReference>
<dbReference type="EMBL" id="CP032406">
    <property type="protein sequence ID" value="QRF54432.1"/>
    <property type="molecule type" value="Genomic_DNA"/>
</dbReference>
<accession>A0ABX7F1M2</accession>
<dbReference type="InterPro" id="IPR013658">
    <property type="entry name" value="SGL"/>
</dbReference>
<dbReference type="InterPro" id="IPR051262">
    <property type="entry name" value="SMP-30/CGR1_Lactonase"/>
</dbReference>